<reference evidence="3 4" key="1">
    <citation type="submission" date="2019-11" db="EMBL/GenBank/DDBJ databases">
        <authorList>
            <person name="An D."/>
        </authorList>
    </citation>
    <scope>NUCLEOTIDE SEQUENCE [LARGE SCALE GENOMIC DNA]</scope>
    <source>
        <strain evidence="3 4">YIM 103518</strain>
    </source>
</reference>
<keyword evidence="2" id="KW-0472">Membrane</keyword>
<keyword evidence="2" id="KW-1133">Transmembrane helix</keyword>
<evidence type="ECO:0000313" key="3">
    <source>
        <dbReference type="EMBL" id="MTD10492.1"/>
    </source>
</evidence>
<dbReference type="Proteomes" id="UP000473854">
    <property type="component" value="Unassembled WGS sequence"/>
</dbReference>
<proteinExistence type="predicted"/>
<accession>A0A6L6GCT6</accession>
<feature type="transmembrane region" description="Helical" evidence="2">
    <location>
        <begin position="326"/>
        <end position="345"/>
    </location>
</feature>
<evidence type="ECO:0000313" key="4">
    <source>
        <dbReference type="Proteomes" id="UP000473854"/>
    </source>
</evidence>
<keyword evidence="2" id="KW-0812">Transmembrane</keyword>
<comment type="caution">
    <text evidence="3">The sequence shown here is derived from an EMBL/GenBank/DDBJ whole genome shotgun (WGS) entry which is preliminary data.</text>
</comment>
<dbReference type="RefSeq" id="WP_154772125.1">
    <property type="nucleotide sequence ID" value="NZ_WLYL01000006.1"/>
</dbReference>
<feature type="region of interest" description="Disordered" evidence="1">
    <location>
        <begin position="298"/>
        <end position="323"/>
    </location>
</feature>
<gene>
    <name evidence="3" type="ORF">GIX10_03370</name>
</gene>
<evidence type="ECO:0000256" key="1">
    <source>
        <dbReference type="SAM" id="MobiDB-lite"/>
    </source>
</evidence>
<sequence length="347" mass="40418">MALDQIWKRQLALVTYGNEFLNQDLNFNRWINHAIFDQHIFLFRDLISQHLLAQHFHIWLEGLKKQGVQRLSLHNSSILSDEKNPNVNVELLAFPHFIVSHANNKKTAWIFGKELPEWYLSEDDYKAPKMQSSHLRHEILWRYELNSKLIKQLDVDFKQPNWDDIQAFMTSELFNHPYAEGFQNSLNVNMPYTGLNQSNKTSFDEDESSKENQLSLLPTDYQADYAHSNLHNIEALSEFIQQKIQHPYHHDGSLIPPDEQLNIRNFAQHIDDLHAKFITKVANHYQTAQLTPVLVKENPLEEPPTSNILNFKKESKPNQEESSGKSGVVTLICITIIICLIGYYFGL</sequence>
<dbReference type="EMBL" id="WLYL01000006">
    <property type="protein sequence ID" value="MTD10492.1"/>
    <property type="molecule type" value="Genomic_DNA"/>
</dbReference>
<protein>
    <submittedName>
        <fullName evidence="3">Uncharacterized protein</fullName>
    </submittedName>
</protein>
<name>A0A6L6GCT6_9GAMM</name>
<evidence type="ECO:0000256" key="2">
    <source>
        <dbReference type="SAM" id="Phobius"/>
    </source>
</evidence>
<dbReference type="AlphaFoldDB" id="A0A6L6GCT6"/>
<organism evidence="3 4">
    <name type="scientific">Acinetobacter faecalis</name>
    <dbReference type="NCBI Taxonomy" id="2665161"/>
    <lineage>
        <taxon>Bacteria</taxon>
        <taxon>Pseudomonadati</taxon>
        <taxon>Pseudomonadota</taxon>
        <taxon>Gammaproteobacteria</taxon>
        <taxon>Moraxellales</taxon>
        <taxon>Moraxellaceae</taxon>
        <taxon>Acinetobacter</taxon>
    </lineage>
</organism>
<feature type="compositionally biased region" description="Basic and acidic residues" evidence="1">
    <location>
        <begin position="311"/>
        <end position="323"/>
    </location>
</feature>